<evidence type="ECO:0000259" key="2">
    <source>
        <dbReference type="Pfam" id="PF02543"/>
    </source>
</evidence>
<proteinExistence type="inferred from homology"/>
<name>A0A6J6MMU3_9ZZZZ</name>
<feature type="domain" description="Carbamoyltransferase" evidence="2">
    <location>
        <begin position="4"/>
        <end position="340"/>
    </location>
</feature>
<evidence type="ECO:0000313" key="4">
    <source>
        <dbReference type="EMBL" id="CAB4673935.1"/>
    </source>
</evidence>
<organism evidence="4">
    <name type="scientific">freshwater metagenome</name>
    <dbReference type="NCBI Taxonomy" id="449393"/>
    <lineage>
        <taxon>unclassified sequences</taxon>
        <taxon>metagenomes</taxon>
        <taxon>ecological metagenomes</taxon>
    </lineage>
</organism>
<dbReference type="EMBL" id="CAEZWU010000144">
    <property type="protein sequence ID" value="CAB4673935.1"/>
    <property type="molecule type" value="Genomic_DNA"/>
</dbReference>
<dbReference type="CDD" id="cd24098">
    <property type="entry name" value="ASKHA_NBD_TobZ_N"/>
    <property type="match status" value="1"/>
</dbReference>
<dbReference type="InterPro" id="IPR051338">
    <property type="entry name" value="NodU/CmcH_Carbamoyltrnsfr"/>
</dbReference>
<comment type="similarity">
    <text evidence="1">Belongs to the NodU/CmcH family.</text>
</comment>
<dbReference type="Pfam" id="PF16861">
    <property type="entry name" value="Carbam_trans_C"/>
    <property type="match status" value="1"/>
</dbReference>
<dbReference type="Gene3D" id="3.30.420.40">
    <property type="match status" value="2"/>
</dbReference>
<dbReference type="PANTHER" id="PTHR34847:SF1">
    <property type="entry name" value="NODULATION PROTEIN U"/>
    <property type="match status" value="1"/>
</dbReference>
<feature type="domain" description="Carbamoyltransferase C-terminal" evidence="3">
    <location>
        <begin position="397"/>
        <end position="586"/>
    </location>
</feature>
<gene>
    <name evidence="4" type="ORF">UFOPK2292_00957</name>
</gene>
<accession>A0A6J6MMU3</accession>
<evidence type="ECO:0000256" key="1">
    <source>
        <dbReference type="ARBA" id="ARBA00006129"/>
    </source>
</evidence>
<dbReference type="Pfam" id="PF02543">
    <property type="entry name" value="Carbam_trans_N"/>
    <property type="match status" value="1"/>
</dbReference>
<dbReference type="PANTHER" id="PTHR34847">
    <property type="entry name" value="NODULATION PROTEIN U"/>
    <property type="match status" value="1"/>
</dbReference>
<dbReference type="InterPro" id="IPR043129">
    <property type="entry name" value="ATPase_NBD"/>
</dbReference>
<dbReference type="Gene3D" id="3.90.870.20">
    <property type="entry name" value="Carbamoyltransferase, C-terminal domain"/>
    <property type="match status" value="1"/>
</dbReference>
<sequence>MTNILGISALYHDSAACLVRDGEIVAAAQEERFSRRKHDSRLPRLATDFCLAEAKISESEIDYVVFYDKPMLKFNRIVKTHMAYAPRGRKSFAAAGRLWFGGKLQTKEQIQKFLNFSGEVLFAEHHEAHAMSAFYPSPYQEAAVLTIDGVGEWATTSLSVGRDNSLEVIKEIKFPHSLGLLYSAFTSFTGFRVNSGEYKMMGLAPYGEPKYVDTILEHLIEVQQDGSFRLNMEYFDFPVSNRMTSQRFAGLFGGPARNPESELSQREMDLSRSMQEVTELVVGRLARYARATTGSKNLCLAGGVALNCVANGKLIRENIFENVWIQPAAGDAGGALGAALGVWHKYLGNPRTAKKNDAMRGSYLGPKFSDAEVSTFLDTKSVPYQKLATAELNTRVADLLNDGSVVGWFQGRMEFGPRALGNRTILGDARHPDMQKKMNLKIKFREGFRPFAPAVLAEDVADWFDLAQSSPYMLIVAPVAQHRRSKDHADMSKLFGIDKLNVVRSEIPAVTHVDFSARVQTVHQETNPEFYSLLSEFKKRHGCSVLLNTSFNVRGEPPVCTPEEAYTCFMRTDMDYLVIGSLLLSKSEQPAFEHDSDWQKEFALD</sequence>
<dbReference type="InterPro" id="IPR003696">
    <property type="entry name" value="Carbtransf_dom"/>
</dbReference>
<protein>
    <submittedName>
        <fullName evidence="4">Unannotated protein</fullName>
    </submittedName>
</protein>
<dbReference type="InterPro" id="IPR038152">
    <property type="entry name" value="Carbam_trans_C_sf"/>
</dbReference>
<dbReference type="GO" id="GO:0003824">
    <property type="term" value="F:catalytic activity"/>
    <property type="evidence" value="ECO:0007669"/>
    <property type="project" value="InterPro"/>
</dbReference>
<dbReference type="SUPFAM" id="SSF53067">
    <property type="entry name" value="Actin-like ATPase domain"/>
    <property type="match status" value="1"/>
</dbReference>
<dbReference type="InterPro" id="IPR031730">
    <property type="entry name" value="Carbam_trans_C"/>
</dbReference>
<evidence type="ECO:0000259" key="3">
    <source>
        <dbReference type="Pfam" id="PF16861"/>
    </source>
</evidence>
<dbReference type="AlphaFoldDB" id="A0A6J6MMU3"/>
<reference evidence="4" key="1">
    <citation type="submission" date="2020-05" db="EMBL/GenBank/DDBJ databases">
        <authorList>
            <person name="Chiriac C."/>
            <person name="Salcher M."/>
            <person name="Ghai R."/>
            <person name="Kavagutti S V."/>
        </authorList>
    </citation>
    <scope>NUCLEOTIDE SEQUENCE</scope>
</reference>